<proteinExistence type="predicted"/>
<dbReference type="InterPro" id="IPR009211">
    <property type="entry name" value="TagJ"/>
</dbReference>
<dbReference type="SUPFAM" id="SSF144059">
    <property type="entry name" value="ImpE-like"/>
    <property type="match status" value="1"/>
</dbReference>
<comment type="caution">
    <text evidence="1">The sequence shown here is derived from an EMBL/GenBank/DDBJ whole genome shotgun (WGS) entry which is preliminary data.</text>
</comment>
<dbReference type="OrthoDB" id="5416084at2"/>
<reference evidence="2" key="1">
    <citation type="submission" date="2017-01" db="EMBL/GenBank/DDBJ databases">
        <authorList>
            <person name="Mah S.A."/>
            <person name="Swanson W.J."/>
            <person name="Moy G.W."/>
            <person name="Vacquier V.D."/>
        </authorList>
    </citation>
    <scope>NUCLEOTIDE SEQUENCE [LARGE SCALE GENOMIC DNA]</scope>
    <source>
        <strain evidence="2">124861</strain>
    </source>
</reference>
<name>A0A1X3D8G0_9NEIS</name>
<evidence type="ECO:0000313" key="2">
    <source>
        <dbReference type="Proteomes" id="UP000193303"/>
    </source>
</evidence>
<evidence type="ECO:0000313" key="1">
    <source>
        <dbReference type="EMBL" id="OSI16096.1"/>
    </source>
</evidence>
<dbReference type="Proteomes" id="UP000193303">
    <property type="component" value="Unassembled WGS sequence"/>
</dbReference>
<dbReference type="Gene3D" id="1.25.40.10">
    <property type="entry name" value="Tetratricopeptide repeat domain"/>
    <property type="match status" value="1"/>
</dbReference>
<dbReference type="RefSeq" id="WP_085360732.1">
    <property type="nucleotide sequence ID" value="NZ_MTAB01000043.1"/>
</dbReference>
<dbReference type="STRING" id="1931275.BV914_09970"/>
<dbReference type="AlphaFoldDB" id="A0A1X3D8G0"/>
<sequence>MDLKTKLSDMIELVRSNPDNQEHRLALIQYLCLCAKWDQALKQIGQYQKLFPNTQKPLMLYLIENIEAEMRRQAVLAAQQKPKTLEQHAGKLDILQKQLSLVAHVAEQKGAALADGYAALSDDIDETPVNITYLLTDKSVADASGSWIIDGDVRTAFVYEYFYRGQYYWQTWGSIESISFKAPASLLDVIWRPSEITFSHGECIQCTSPARYAVLPEAESEWSDLLLQCAQTDWVEAADQLFTGIGQKMLYTDNHDFGLLDVRSIKFGQHR</sequence>
<dbReference type="EMBL" id="MTAB01000043">
    <property type="protein sequence ID" value="OSI16096.1"/>
    <property type="molecule type" value="Genomic_DNA"/>
</dbReference>
<organism evidence="1 2">
    <name type="scientific">Neisseria dumasiana</name>
    <dbReference type="NCBI Taxonomy" id="1931275"/>
    <lineage>
        <taxon>Bacteria</taxon>
        <taxon>Pseudomonadati</taxon>
        <taxon>Pseudomonadota</taxon>
        <taxon>Betaproteobacteria</taxon>
        <taxon>Neisseriales</taxon>
        <taxon>Neisseriaceae</taxon>
        <taxon>Neisseria</taxon>
    </lineage>
</organism>
<gene>
    <name evidence="1" type="ORF">BV912_11730</name>
</gene>
<dbReference type="InterPro" id="IPR011990">
    <property type="entry name" value="TPR-like_helical_dom_sf"/>
</dbReference>
<accession>A0A1X3D8G0</accession>
<dbReference type="Pfam" id="PF07024">
    <property type="entry name" value="ImpE"/>
    <property type="match status" value="1"/>
</dbReference>
<protein>
    <submittedName>
        <fullName evidence="1">ImpE protein</fullName>
    </submittedName>
</protein>